<dbReference type="GO" id="GO:0005543">
    <property type="term" value="F:phospholipid binding"/>
    <property type="evidence" value="ECO:0007669"/>
    <property type="project" value="TreeGrafter"/>
</dbReference>
<dbReference type="FunFam" id="1.20.1270.60:FF:000205">
    <property type="entry name" value="Protein kinase C and casein kinase substrate in neurons protein 1"/>
    <property type="match status" value="1"/>
</dbReference>
<dbReference type="GO" id="GO:0097320">
    <property type="term" value="P:plasma membrane tubulation"/>
    <property type="evidence" value="ECO:0007669"/>
    <property type="project" value="TreeGrafter"/>
</dbReference>
<comment type="caution">
    <text evidence="4">The sequence shown here is derived from an EMBL/GenBank/DDBJ whole genome shotgun (WGS) entry which is preliminary data.</text>
</comment>
<feature type="domain" description="F-BAR" evidence="3">
    <location>
        <begin position="11"/>
        <end position="274"/>
    </location>
</feature>
<feature type="coiled-coil region" evidence="2">
    <location>
        <begin position="122"/>
        <end position="153"/>
    </location>
</feature>
<proteinExistence type="predicted"/>
<dbReference type="GO" id="GO:0005768">
    <property type="term" value="C:endosome"/>
    <property type="evidence" value="ECO:0007669"/>
    <property type="project" value="TreeGrafter"/>
</dbReference>
<dbReference type="PROSITE" id="PS51741">
    <property type="entry name" value="F_BAR"/>
    <property type="match status" value="1"/>
</dbReference>
<dbReference type="Gene3D" id="1.20.1270.60">
    <property type="entry name" value="Arfaptin homology (AH) domain/BAR domain"/>
    <property type="match status" value="2"/>
</dbReference>
<dbReference type="GO" id="GO:0007010">
    <property type="term" value="P:cytoskeleton organization"/>
    <property type="evidence" value="ECO:0007669"/>
    <property type="project" value="TreeGrafter"/>
</dbReference>
<dbReference type="SUPFAM" id="SSF103657">
    <property type="entry name" value="BAR/IMD domain-like"/>
    <property type="match status" value="1"/>
</dbReference>
<evidence type="ECO:0000256" key="1">
    <source>
        <dbReference type="PROSITE-ProRule" id="PRU01077"/>
    </source>
</evidence>
<dbReference type="Pfam" id="PF00611">
    <property type="entry name" value="FCH"/>
    <property type="match status" value="1"/>
</dbReference>
<protein>
    <recommendedName>
        <fullName evidence="3">F-BAR domain-containing protein</fullName>
    </recommendedName>
</protein>
<evidence type="ECO:0000313" key="4">
    <source>
        <dbReference type="EMBL" id="CAD1473798.1"/>
    </source>
</evidence>
<evidence type="ECO:0000256" key="2">
    <source>
        <dbReference type="SAM" id="Coils"/>
    </source>
</evidence>
<dbReference type="GO" id="GO:0030100">
    <property type="term" value="P:regulation of endocytosis"/>
    <property type="evidence" value="ECO:0007669"/>
    <property type="project" value="TreeGrafter"/>
</dbReference>
<dbReference type="OrthoDB" id="10255128at2759"/>
<keyword evidence="1 2" id="KW-0175">Coiled coil</keyword>
<feature type="non-terminal residue" evidence="4">
    <location>
        <position position="274"/>
    </location>
</feature>
<sequence>MSHHSDDNMLIATSDSFWEPGNYKRTTKRIEDGHKLCDSLIALVQERAEIEKSYAKALKNWSKNWNDKIEKGPEYGTTEAAWKGVLVESERLCDLHLRVKENLCNDIIQQVKTWQKETYHKVKKMQDRVQKTKEEVQKAKEKYEAALQEINQYNPKYMEDMTQVFEKCQEMEAQRLQFFKDVLFGIHKCLNISQDPILPQIYEEFYHTINNADHEKDLKWWSNNHGVNMAMNWPQFEDYTEEFRDITKGSKSKEALPAGSITLINQRPVGEDVH</sequence>
<dbReference type="SMART" id="SM00055">
    <property type="entry name" value="FCH"/>
    <property type="match status" value="1"/>
</dbReference>
<evidence type="ECO:0000259" key="3">
    <source>
        <dbReference type="PROSITE" id="PS51741"/>
    </source>
</evidence>
<dbReference type="PANTHER" id="PTHR23065">
    <property type="entry name" value="PROLINE-SERINE-THREONINE PHOSPHATASE INTERACTING PROTEIN 1"/>
    <property type="match status" value="1"/>
</dbReference>
<dbReference type="InterPro" id="IPR031160">
    <property type="entry name" value="F_BAR_dom"/>
</dbReference>
<organism evidence="4 5">
    <name type="scientific">Heterotrigona itama</name>
    <dbReference type="NCBI Taxonomy" id="395501"/>
    <lineage>
        <taxon>Eukaryota</taxon>
        <taxon>Metazoa</taxon>
        <taxon>Ecdysozoa</taxon>
        <taxon>Arthropoda</taxon>
        <taxon>Hexapoda</taxon>
        <taxon>Insecta</taxon>
        <taxon>Pterygota</taxon>
        <taxon>Neoptera</taxon>
        <taxon>Endopterygota</taxon>
        <taxon>Hymenoptera</taxon>
        <taxon>Apocrita</taxon>
        <taxon>Aculeata</taxon>
        <taxon>Apoidea</taxon>
        <taxon>Anthophila</taxon>
        <taxon>Apidae</taxon>
        <taxon>Heterotrigona</taxon>
    </lineage>
</organism>
<reference evidence="4" key="1">
    <citation type="submission" date="2020-07" db="EMBL/GenBank/DDBJ databases">
        <authorList>
            <person name="Nazaruddin N."/>
        </authorList>
    </citation>
    <scope>NUCLEOTIDE SEQUENCE</scope>
</reference>
<keyword evidence="5" id="KW-1185">Reference proteome</keyword>
<gene>
    <name evidence="4" type="ORF">MHI_LOCUS413526</name>
</gene>
<accession>A0A6V7H7Q5</accession>
<dbReference type="EMBL" id="CAJDYZ010006876">
    <property type="protein sequence ID" value="CAD1473798.1"/>
    <property type="molecule type" value="Genomic_DNA"/>
</dbReference>
<dbReference type="InterPro" id="IPR027267">
    <property type="entry name" value="AH/BAR_dom_sf"/>
</dbReference>
<dbReference type="InterPro" id="IPR001060">
    <property type="entry name" value="FCH_dom"/>
</dbReference>
<dbReference type="AlphaFoldDB" id="A0A6V7H7Q5"/>
<evidence type="ECO:0000313" key="5">
    <source>
        <dbReference type="Proteomes" id="UP000752696"/>
    </source>
</evidence>
<name>A0A6V7H7Q5_9HYME</name>
<dbReference type="GO" id="GO:0005886">
    <property type="term" value="C:plasma membrane"/>
    <property type="evidence" value="ECO:0007669"/>
    <property type="project" value="TreeGrafter"/>
</dbReference>
<dbReference type="PANTHER" id="PTHR23065:SF11">
    <property type="entry name" value="SYNDAPIN, ISOFORM C"/>
    <property type="match status" value="1"/>
</dbReference>
<dbReference type="Proteomes" id="UP000752696">
    <property type="component" value="Unassembled WGS sequence"/>
</dbReference>